<accession>A0ACC3BZD2</accession>
<dbReference type="EMBL" id="CM020619">
    <property type="protein sequence ID" value="KAK1863213.1"/>
    <property type="molecule type" value="Genomic_DNA"/>
</dbReference>
<evidence type="ECO:0000313" key="1">
    <source>
        <dbReference type="EMBL" id="KAK1863213.1"/>
    </source>
</evidence>
<gene>
    <name evidence="1" type="ORF">I4F81_005774</name>
</gene>
<name>A0ACC3BZD2_PYRYE</name>
<dbReference type="Proteomes" id="UP000798662">
    <property type="component" value="Chromosome 2"/>
</dbReference>
<keyword evidence="2" id="KW-1185">Reference proteome</keyword>
<reference evidence="1" key="1">
    <citation type="submission" date="2019-11" db="EMBL/GenBank/DDBJ databases">
        <title>Nori genome reveals adaptations in red seaweeds to the harsh intertidal environment.</title>
        <authorList>
            <person name="Wang D."/>
            <person name="Mao Y."/>
        </authorList>
    </citation>
    <scope>NUCLEOTIDE SEQUENCE</scope>
    <source>
        <tissue evidence="1">Gametophyte</tissue>
    </source>
</reference>
<evidence type="ECO:0000313" key="2">
    <source>
        <dbReference type="Proteomes" id="UP000798662"/>
    </source>
</evidence>
<proteinExistence type="predicted"/>
<organism evidence="1 2">
    <name type="scientific">Pyropia yezoensis</name>
    <name type="common">Susabi-nori</name>
    <name type="synonym">Porphyra yezoensis</name>
    <dbReference type="NCBI Taxonomy" id="2788"/>
    <lineage>
        <taxon>Eukaryota</taxon>
        <taxon>Rhodophyta</taxon>
        <taxon>Bangiophyceae</taxon>
        <taxon>Bangiales</taxon>
        <taxon>Bangiaceae</taxon>
        <taxon>Pyropia</taxon>
    </lineage>
</organism>
<sequence length="501" mass="52145">MAPRRLLAAAVAAAVAVAAAGATPAGGAKLATYDAGGAVSWTRPAATYAVSPVRSYAPEPRRSMANTIIDAVYASSAFRWGGDVEFVIPVPAAGTYDLMLGFAELYFDAPGRRVFDILVSGNAAAGAAALRPLRQKYDIFVAARRTKNRATTVQAKGLAVDASGVRVRLARLPGKNHPSINMIRTIRRRHENCFVAHKGEFFLIGGRSPKAPGKATLRYNPRQRSWSWRAAPPYTAGGIHHMQCVSLGDHIYILSAFTGFYPREQTVPRVLVYTPATNRWSTGSSVIPAAHRRGAAAAVAVGGSIYVAGGNVGGHGIGSTSKRTLSRFTPPAGGGPNGRWEALPSAPRSRDHVSAVVVGGEIVLAGGRDGGAADTFAATRQQIDVYNLATRRWRTLRSRLATGRGAPVVGAIGGRVVVAGGEGDGKVSPSTEVLDVAADKMLTVDAPMLKGVQGTQGRHATTGAVCNGVLYAAAGSGRQGGGPELSSMEVFSFTQPPAACV</sequence>
<protein>
    <submittedName>
        <fullName evidence="1">Uncharacterized protein</fullName>
    </submittedName>
</protein>
<comment type="caution">
    <text evidence="1">The sequence shown here is derived from an EMBL/GenBank/DDBJ whole genome shotgun (WGS) entry which is preliminary data.</text>
</comment>